<comment type="caution">
    <text evidence="2">The sequence shown here is derived from an EMBL/GenBank/DDBJ whole genome shotgun (WGS) entry which is preliminary data.</text>
</comment>
<feature type="region of interest" description="Disordered" evidence="1">
    <location>
        <begin position="160"/>
        <end position="201"/>
    </location>
</feature>
<organism evidence="2 3">
    <name type="scientific">Exilibacterium tricleocarpae</name>
    <dbReference type="NCBI Taxonomy" id="2591008"/>
    <lineage>
        <taxon>Bacteria</taxon>
        <taxon>Pseudomonadati</taxon>
        <taxon>Pseudomonadota</taxon>
        <taxon>Gammaproteobacteria</taxon>
        <taxon>Cellvibrionales</taxon>
        <taxon>Cellvibrionaceae</taxon>
        <taxon>Exilibacterium</taxon>
    </lineage>
</organism>
<dbReference type="RefSeq" id="WP_142905099.1">
    <property type="nucleotide sequence ID" value="NZ_ML660095.1"/>
</dbReference>
<dbReference type="Proteomes" id="UP000319732">
    <property type="component" value="Unassembled WGS sequence"/>
</dbReference>
<sequence length="212" mass="23439">MPDAGCNPDFQFERWLRFLLPYLSEEPTTLLKQWISNLRTYDAARKRVDAIGNGESLQNLQEKIDHMLAVEATINDVVATVFLETPDPEEAVGLWDGGKTRSNLAQRENVINEIGKLISLAYTRIRDDAALFDREQGARVESGKVCAEKAVPASVGPTQVTVSTGEADKPEVKEAFSGYGGDRARTSGSTANKSPPKPASDYYDDLFVEDYY</sequence>
<protein>
    <submittedName>
        <fullName evidence="2">Uncharacterized protein</fullName>
    </submittedName>
</protein>
<gene>
    <name evidence="2" type="ORF">FKG94_14685</name>
</gene>
<evidence type="ECO:0000256" key="1">
    <source>
        <dbReference type="SAM" id="MobiDB-lite"/>
    </source>
</evidence>
<accession>A0A545TK81</accession>
<keyword evidence="3" id="KW-1185">Reference proteome</keyword>
<dbReference type="EMBL" id="VHSG01000014">
    <property type="protein sequence ID" value="TQV77617.1"/>
    <property type="molecule type" value="Genomic_DNA"/>
</dbReference>
<reference evidence="2 3" key="1">
    <citation type="submission" date="2019-06" db="EMBL/GenBank/DDBJ databases">
        <title>Whole genome sequence for Cellvibrionaceae sp. R142.</title>
        <authorList>
            <person name="Wang G."/>
        </authorList>
    </citation>
    <scope>NUCLEOTIDE SEQUENCE [LARGE SCALE GENOMIC DNA]</scope>
    <source>
        <strain evidence="2 3">R142</strain>
    </source>
</reference>
<proteinExistence type="predicted"/>
<dbReference type="AlphaFoldDB" id="A0A545TK81"/>
<evidence type="ECO:0000313" key="2">
    <source>
        <dbReference type="EMBL" id="TQV77617.1"/>
    </source>
</evidence>
<evidence type="ECO:0000313" key="3">
    <source>
        <dbReference type="Proteomes" id="UP000319732"/>
    </source>
</evidence>
<name>A0A545TK81_9GAMM</name>